<protein>
    <submittedName>
        <fullName evidence="4">Nitrilase-related carbon-nitrogen hydrolase</fullName>
    </submittedName>
</protein>
<keyword evidence="1 4" id="KW-0378">Hydrolase</keyword>
<dbReference type="EMBL" id="JBHDLJ010000017">
    <property type="protein sequence ID" value="MFB0836044.1"/>
    <property type="molecule type" value="Genomic_DNA"/>
</dbReference>
<keyword evidence="5" id="KW-1185">Reference proteome</keyword>
<evidence type="ECO:0000256" key="1">
    <source>
        <dbReference type="ARBA" id="ARBA00022801"/>
    </source>
</evidence>
<evidence type="ECO:0000313" key="4">
    <source>
        <dbReference type="EMBL" id="MFB0836044.1"/>
    </source>
</evidence>
<dbReference type="Proteomes" id="UP001575652">
    <property type="component" value="Unassembled WGS sequence"/>
</dbReference>
<dbReference type="PANTHER" id="PTHR43674">
    <property type="entry name" value="NITRILASE C965.09-RELATED"/>
    <property type="match status" value="1"/>
</dbReference>
<accession>A0ABV4UQU6</accession>
<organism evidence="4 5">
    <name type="scientific">Arthrobacter halodurans</name>
    <dbReference type="NCBI Taxonomy" id="516699"/>
    <lineage>
        <taxon>Bacteria</taxon>
        <taxon>Bacillati</taxon>
        <taxon>Actinomycetota</taxon>
        <taxon>Actinomycetes</taxon>
        <taxon>Micrococcales</taxon>
        <taxon>Micrococcaceae</taxon>
        <taxon>Arthrobacter</taxon>
    </lineage>
</organism>
<dbReference type="InterPro" id="IPR050345">
    <property type="entry name" value="Aliph_Amidase/BUP"/>
</dbReference>
<name>A0ABV4UQU6_9MICC</name>
<dbReference type="InterPro" id="IPR036526">
    <property type="entry name" value="C-N_Hydrolase_sf"/>
</dbReference>
<dbReference type="PROSITE" id="PS50263">
    <property type="entry name" value="CN_HYDROLASE"/>
    <property type="match status" value="1"/>
</dbReference>
<evidence type="ECO:0000256" key="2">
    <source>
        <dbReference type="SAM" id="MobiDB-lite"/>
    </source>
</evidence>
<dbReference type="RefSeq" id="WP_373973221.1">
    <property type="nucleotide sequence ID" value="NZ_JBHDLJ010000017.1"/>
</dbReference>
<reference evidence="4 5" key="1">
    <citation type="submission" date="2024-09" db="EMBL/GenBank/DDBJ databases">
        <authorList>
            <person name="Salinas-Garcia M.A."/>
            <person name="Prieme A."/>
        </authorList>
    </citation>
    <scope>NUCLEOTIDE SEQUENCE [LARGE SCALE GENOMIC DNA]</scope>
    <source>
        <strain evidence="4 5">DSM 21081</strain>
    </source>
</reference>
<dbReference type="Gene3D" id="3.60.110.10">
    <property type="entry name" value="Carbon-nitrogen hydrolase"/>
    <property type="match status" value="1"/>
</dbReference>
<sequence>MREIVNLTPPASACRTEPADRGTVVVGLVQHRWQPDADAVRAELADGIARAAAHGAQAVFLPELTLSRYPADRLPQGAPAATAEDLRNGPTFRFAAGQAARHGIHVHASLFQRVDGPDGLGLNTAILVAPDGTLAGATHKLHIPRTAGYHEDKYFRPGPAEDPYPVHSPEGLGGLRLGLPTCWDEWFSEPARIYALAGADAVAYPTAIGSEPDHPAFDTEPLWRQTIVGNGIANGLFMIVPNRWGDEGSLTFYGSSFISDPFGRILARAPRDDSAVLVARLDLDQRRDWLTLFPFLRTRRPDTYAAITRPVAETDPAYGTPSPADLATTKGA</sequence>
<gene>
    <name evidence="4" type="ORF">ACETWP_15750</name>
</gene>
<evidence type="ECO:0000259" key="3">
    <source>
        <dbReference type="PROSITE" id="PS50263"/>
    </source>
</evidence>
<dbReference type="Pfam" id="PF00795">
    <property type="entry name" value="CN_hydrolase"/>
    <property type="match status" value="1"/>
</dbReference>
<dbReference type="InterPro" id="IPR003010">
    <property type="entry name" value="C-N_Hydrolase"/>
</dbReference>
<feature type="domain" description="CN hydrolase" evidence="3">
    <location>
        <begin position="24"/>
        <end position="283"/>
    </location>
</feature>
<evidence type="ECO:0000313" key="5">
    <source>
        <dbReference type="Proteomes" id="UP001575652"/>
    </source>
</evidence>
<dbReference type="PANTHER" id="PTHR43674:SF2">
    <property type="entry name" value="BETA-UREIDOPROPIONASE"/>
    <property type="match status" value="1"/>
</dbReference>
<dbReference type="GO" id="GO:0016787">
    <property type="term" value="F:hydrolase activity"/>
    <property type="evidence" value="ECO:0007669"/>
    <property type="project" value="UniProtKB-KW"/>
</dbReference>
<feature type="region of interest" description="Disordered" evidence="2">
    <location>
        <begin position="313"/>
        <end position="332"/>
    </location>
</feature>
<comment type="caution">
    <text evidence="4">The sequence shown here is derived from an EMBL/GenBank/DDBJ whole genome shotgun (WGS) entry which is preliminary data.</text>
</comment>
<dbReference type="SUPFAM" id="SSF56317">
    <property type="entry name" value="Carbon-nitrogen hydrolase"/>
    <property type="match status" value="1"/>
</dbReference>
<proteinExistence type="predicted"/>